<dbReference type="GO" id="GO:0044027">
    <property type="term" value="P:negative regulation of gene expression via chromosomal CpG island methylation"/>
    <property type="evidence" value="ECO:0007669"/>
    <property type="project" value="TreeGrafter"/>
</dbReference>
<evidence type="ECO:0000313" key="11">
    <source>
        <dbReference type="EMBL" id="KZM26163.1"/>
    </source>
</evidence>
<dbReference type="InterPro" id="IPR001525">
    <property type="entry name" value="C5_MeTfrase"/>
</dbReference>
<dbReference type="GO" id="GO:0003682">
    <property type="term" value="F:chromatin binding"/>
    <property type="evidence" value="ECO:0007669"/>
    <property type="project" value="InterPro"/>
</dbReference>
<dbReference type="InterPro" id="IPR057215">
    <property type="entry name" value="DUF7893"/>
</dbReference>
<evidence type="ECO:0000256" key="8">
    <source>
        <dbReference type="PROSITE-ProRule" id="PRU01016"/>
    </source>
</evidence>
<dbReference type="Gene3D" id="3.90.120.10">
    <property type="entry name" value="DNA Methylase, subunit A, domain 2"/>
    <property type="match status" value="1"/>
</dbReference>
<dbReference type="STRING" id="5454.A0A163J5S3"/>
<dbReference type="EC" id="2.1.1.37" evidence="2"/>
<organism evidence="11 12">
    <name type="scientific">Didymella rabiei</name>
    <name type="common">Chickpea ascochyta blight fungus</name>
    <name type="synonym">Mycosphaerella rabiei</name>
    <dbReference type="NCBI Taxonomy" id="5454"/>
    <lineage>
        <taxon>Eukaryota</taxon>
        <taxon>Fungi</taxon>
        <taxon>Dikarya</taxon>
        <taxon>Ascomycota</taxon>
        <taxon>Pezizomycotina</taxon>
        <taxon>Dothideomycetes</taxon>
        <taxon>Pleosporomycetidae</taxon>
        <taxon>Pleosporales</taxon>
        <taxon>Pleosporineae</taxon>
        <taxon>Didymellaceae</taxon>
        <taxon>Ascochyta</taxon>
    </lineage>
</organism>
<evidence type="ECO:0000256" key="7">
    <source>
        <dbReference type="ARBA" id="ARBA00023242"/>
    </source>
</evidence>
<evidence type="ECO:0000256" key="3">
    <source>
        <dbReference type="ARBA" id="ARBA00022603"/>
    </source>
</evidence>
<evidence type="ECO:0000259" key="10">
    <source>
        <dbReference type="PROSITE" id="PS51038"/>
    </source>
</evidence>
<dbReference type="GO" id="GO:0003886">
    <property type="term" value="F:DNA (cytosine-5-)-methyltransferase activity"/>
    <property type="evidence" value="ECO:0007669"/>
    <property type="project" value="UniProtKB-EC"/>
</dbReference>
<gene>
    <name evidence="11" type="ORF">ST47_g2710</name>
</gene>
<sequence>MLTATIQLRSAGVGARPEPTSRCKVQVTPSLWDYPRSHAANHSCPEPTTSEKDVLESLKRLEEDKPAPETSGLGRRNVIADLLDFEIYRCPLKDQKRSSELTSLHLFDVKAKNLSFDGYVRLGQVEHYVERIQIQDLSIEGYGSREDPDIVAYIQTRLASIETTHDIWLQLKQPASRYKRFHAPFMWVATLGKHAIDYMDDQKKNTVGLESFKNDFHCWLIQRFGSNKKFTEWFAAFGNVRDFRVALNAYVDFFYNQVVNLSTSKHLISHPVWSHCKCNRTMAIERQPDVVKDTLATPHVFESFKHVYFASKLKPASPSKAVKEMQHLRKQMLGFAEDRTAQTSSEHTVTEFTSDSGARVGYVVSIIPDEADKANWRKSGSEWLAYVQGIEYLRNGAQRLLVLWLYRPSDTNMCLAKYPIANEVFLSDNCNCGEREILTTDVSRTHSVDWNPKSLNTGKDLIIRQTYITQDSAFVTVTTDHTMCPCRKPKARFMDWRAGDTVYITEYTNGQQRLEPVVIYKIDYNAGEMKARVLLRLARDCLGLALEARRTRVAPNELVLTDKLKVLPITRIKRACRIRFVQRHDVLSHQVPSPYDQRGAGDHWFISMGLHFEDDVWRLNFLEALPAGFHEAREAPLPCKKLRGLSLFSGGGGLDRGLEEGGAVEFQTSVDYDPAAIHTQRANCHDPQNMRLFCGSVDDYLQKLLSAIQSNDVACVGKVDLIAAGSPCPGFSALQQNMLSQQSLTHASHVTTFCTAVDVYRPLYGILENVINMASTRTGFEDQNVLSQLVACMVSMGYQVNQFIMDSWSYGSCQRRSRIVLTIAAPGLQQILQPPHTHSRSYEETVARSLGRLPNGERFGDREYYPTPFPHVSAAELTSDLPNIGNGNVQTCVLFPDHRLSRPTNGKDRALLEFIPRQPPGYGYAEAMQLELVPPLLQMRKKEMGRAYRRIKADGLIPTITTDLNMQDARNGASVHWSQHRPLSIQEVRRTQGYPDHEPIIGSLNEQWRIIGNGVDRKVSFSLGLTLRDTLTKSKCITEPANGLENETELFVDVDQVLKYRLTEAARPSNVNTLQETSVSSSAPVSTDSFSSTCETKPRFNVSTLLDKVNNESSQASLRLTSLQRFIEVKEQVAPTSFRRSSLSALSTSMQSARQYPSIKRQREDWAEKQEEGPKLADKTAGSFKRAKFGRLQRSGT</sequence>
<keyword evidence="3 8" id="KW-0489">Methyltransferase</keyword>
<dbReference type="Gene3D" id="3.40.50.150">
    <property type="entry name" value="Vaccinia Virus protein VP39"/>
    <property type="match status" value="1"/>
</dbReference>
<dbReference type="PROSITE" id="PS51038">
    <property type="entry name" value="BAH"/>
    <property type="match status" value="1"/>
</dbReference>
<evidence type="ECO:0000256" key="2">
    <source>
        <dbReference type="ARBA" id="ARBA00011975"/>
    </source>
</evidence>
<feature type="region of interest" description="Disordered" evidence="9">
    <location>
        <begin position="1"/>
        <end position="21"/>
    </location>
</feature>
<dbReference type="PANTHER" id="PTHR10629:SF54">
    <property type="entry name" value="DNA METHYLTRANSFERASE DIM-2"/>
    <property type="match status" value="1"/>
</dbReference>
<comment type="caution">
    <text evidence="11">The sequence shown here is derived from an EMBL/GenBank/DDBJ whole genome shotgun (WGS) entry which is preliminary data.</text>
</comment>
<feature type="domain" description="BAH" evidence="10">
    <location>
        <begin position="356"/>
        <end position="478"/>
    </location>
</feature>
<dbReference type="GO" id="GO:0032259">
    <property type="term" value="P:methylation"/>
    <property type="evidence" value="ECO:0007669"/>
    <property type="project" value="UniProtKB-KW"/>
</dbReference>
<evidence type="ECO:0000256" key="4">
    <source>
        <dbReference type="ARBA" id="ARBA00022679"/>
    </source>
</evidence>
<feature type="compositionally biased region" description="Low complexity" evidence="9">
    <location>
        <begin position="1077"/>
        <end position="1093"/>
    </location>
</feature>
<evidence type="ECO:0000256" key="9">
    <source>
        <dbReference type="SAM" id="MobiDB-lite"/>
    </source>
</evidence>
<feature type="region of interest" description="Disordered" evidence="9">
    <location>
        <begin position="1149"/>
        <end position="1197"/>
    </location>
</feature>
<keyword evidence="6" id="KW-0238">DNA-binding</keyword>
<feature type="region of interest" description="Disordered" evidence="9">
    <location>
        <begin position="1073"/>
        <end position="1093"/>
    </location>
</feature>
<comment type="subcellular location">
    <subcellularLocation>
        <location evidence="1">Nucleus</location>
    </subcellularLocation>
</comment>
<dbReference type="InterPro" id="IPR029063">
    <property type="entry name" value="SAM-dependent_MTases_sf"/>
</dbReference>
<dbReference type="GO" id="GO:0005634">
    <property type="term" value="C:nucleus"/>
    <property type="evidence" value="ECO:0007669"/>
    <property type="project" value="UniProtKB-SubCell"/>
</dbReference>
<dbReference type="AlphaFoldDB" id="A0A163J5S3"/>
<name>A0A163J5S3_DIDRA</name>
<dbReference type="PROSITE" id="PS51679">
    <property type="entry name" value="SAM_MT_C5"/>
    <property type="match status" value="1"/>
</dbReference>
<dbReference type="PANTHER" id="PTHR10629">
    <property type="entry name" value="CYTOSINE-SPECIFIC METHYLTRANSFERASE"/>
    <property type="match status" value="1"/>
</dbReference>
<feature type="compositionally biased region" description="Basic and acidic residues" evidence="9">
    <location>
        <begin position="1161"/>
        <end position="1178"/>
    </location>
</feature>
<dbReference type="PROSITE" id="PS00094">
    <property type="entry name" value="C5_MTASE_1"/>
    <property type="match status" value="1"/>
</dbReference>
<feature type="active site" evidence="8">
    <location>
        <position position="728"/>
    </location>
</feature>
<dbReference type="EMBL" id="JYNV01000113">
    <property type="protein sequence ID" value="KZM26163.1"/>
    <property type="molecule type" value="Genomic_DNA"/>
</dbReference>
<evidence type="ECO:0000313" key="12">
    <source>
        <dbReference type="Proteomes" id="UP000076837"/>
    </source>
</evidence>
<dbReference type="InterPro" id="IPR001025">
    <property type="entry name" value="BAH_dom"/>
</dbReference>
<dbReference type="Gene3D" id="2.30.30.490">
    <property type="match status" value="1"/>
</dbReference>
<proteinExistence type="inferred from homology"/>
<dbReference type="GO" id="GO:0003677">
    <property type="term" value="F:DNA binding"/>
    <property type="evidence" value="ECO:0007669"/>
    <property type="project" value="UniProtKB-KW"/>
</dbReference>
<evidence type="ECO:0000256" key="5">
    <source>
        <dbReference type="ARBA" id="ARBA00022691"/>
    </source>
</evidence>
<dbReference type="InterPro" id="IPR050390">
    <property type="entry name" value="C5-Methyltransferase"/>
</dbReference>
<keyword evidence="7" id="KW-0539">Nucleus</keyword>
<evidence type="ECO:0000256" key="1">
    <source>
        <dbReference type="ARBA" id="ARBA00004123"/>
    </source>
</evidence>
<keyword evidence="12" id="KW-1185">Reference proteome</keyword>
<dbReference type="PRINTS" id="PR00105">
    <property type="entry name" value="C5METTRFRASE"/>
</dbReference>
<dbReference type="InterPro" id="IPR043151">
    <property type="entry name" value="BAH_sf"/>
</dbReference>
<reference evidence="11 12" key="1">
    <citation type="journal article" date="2016" name="Sci. Rep.">
        <title>Draft genome sequencing and secretome analysis of fungal phytopathogen Ascochyta rabiei provides insight into the necrotrophic effector repertoire.</title>
        <authorList>
            <person name="Verma S."/>
            <person name="Gazara R.K."/>
            <person name="Nizam S."/>
            <person name="Parween S."/>
            <person name="Chattopadhyay D."/>
            <person name="Verma P.K."/>
        </authorList>
    </citation>
    <scope>NUCLEOTIDE SEQUENCE [LARGE SCALE GENOMIC DNA]</scope>
    <source>
        <strain evidence="11 12">ArDII</strain>
    </source>
</reference>
<dbReference type="Proteomes" id="UP000076837">
    <property type="component" value="Unassembled WGS sequence"/>
</dbReference>
<dbReference type="SUPFAM" id="SSF53335">
    <property type="entry name" value="S-adenosyl-L-methionine-dependent methyltransferases"/>
    <property type="match status" value="1"/>
</dbReference>
<protein>
    <recommendedName>
        <fullName evidence="2">DNA (cytosine-5-)-methyltransferase</fullName>
        <ecNumber evidence="2">2.1.1.37</ecNumber>
    </recommendedName>
</protein>
<comment type="similarity">
    <text evidence="8">Belongs to the class I-like SAM-binding methyltransferase superfamily. C5-methyltransferase family.</text>
</comment>
<keyword evidence="4 8" id="KW-0808">Transferase</keyword>
<dbReference type="InterPro" id="IPR018117">
    <property type="entry name" value="C5_DNA_meth_AS"/>
</dbReference>
<evidence type="ECO:0000256" key="6">
    <source>
        <dbReference type="ARBA" id="ARBA00023125"/>
    </source>
</evidence>
<accession>A0A163J5S3</accession>
<keyword evidence="5 8" id="KW-0949">S-adenosyl-L-methionine</keyword>
<dbReference type="Pfam" id="PF00145">
    <property type="entry name" value="DNA_methylase"/>
    <property type="match status" value="1"/>
</dbReference>
<dbReference type="Pfam" id="PF25423">
    <property type="entry name" value="DUF7893"/>
    <property type="match status" value="1"/>
</dbReference>